<dbReference type="AlphaFoldDB" id="A0A7W9BJI5"/>
<evidence type="ECO:0000256" key="5">
    <source>
        <dbReference type="HAMAP-Rule" id="MF_00235"/>
    </source>
</evidence>
<dbReference type="GO" id="GO:0004017">
    <property type="term" value="F:AMP kinase activity"/>
    <property type="evidence" value="ECO:0007669"/>
    <property type="project" value="UniProtKB-UniRule"/>
</dbReference>
<comment type="caution">
    <text evidence="9">The sequence shown here is derived from an EMBL/GenBank/DDBJ whole genome shotgun (WGS) entry which is preliminary data.</text>
</comment>
<keyword evidence="3 5" id="KW-0547">Nucleotide-binding</keyword>
<dbReference type="InterPro" id="IPR033690">
    <property type="entry name" value="Adenylat_kinase_CS"/>
</dbReference>
<organism evidence="9 10">
    <name type="scientific">Yoonia ponticola</name>
    <dbReference type="NCBI Taxonomy" id="1524255"/>
    <lineage>
        <taxon>Bacteria</taxon>
        <taxon>Pseudomonadati</taxon>
        <taxon>Pseudomonadota</taxon>
        <taxon>Alphaproteobacteria</taxon>
        <taxon>Rhodobacterales</taxon>
        <taxon>Paracoccaceae</taxon>
        <taxon>Yoonia</taxon>
    </lineage>
</organism>
<dbReference type="GO" id="GO:0005737">
    <property type="term" value="C:cytoplasm"/>
    <property type="evidence" value="ECO:0007669"/>
    <property type="project" value="UniProtKB-SubCell"/>
</dbReference>
<name>A0A7W9BJI5_9RHOB</name>
<feature type="binding site" evidence="5">
    <location>
        <begin position="69"/>
        <end position="71"/>
    </location>
    <ligand>
        <name>AMP</name>
        <dbReference type="ChEBI" id="CHEBI:456215"/>
    </ligand>
</feature>
<dbReference type="EMBL" id="JACIJM010000003">
    <property type="protein sequence ID" value="MBB5721669.1"/>
    <property type="molecule type" value="Genomic_DNA"/>
</dbReference>
<feature type="region of interest" description="NMP" evidence="5">
    <location>
        <begin position="42"/>
        <end position="71"/>
    </location>
</feature>
<dbReference type="NCBIfam" id="NF001381">
    <property type="entry name" value="PRK00279.1-3"/>
    <property type="match status" value="1"/>
</dbReference>
<dbReference type="PANTHER" id="PTHR23359">
    <property type="entry name" value="NUCLEOTIDE KINASE"/>
    <property type="match status" value="1"/>
</dbReference>
<dbReference type="NCBIfam" id="NF011105">
    <property type="entry name" value="PRK14532.1"/>
    <property type="match status" value="1"/>
</dbReference>
<dbReference type="InterPro" id="IPR000850">
    <property type="entry name" value="Adenylat/UMP-CMP_kin"/>
</dbReference>
<dbReference type="EC" id="2.7.4.3" evidence="5 7"/>
<sequence length="251" mass="26675">MSDTSKMPQSTMPVLILLGPPGAGKGTQAKRLEEKFGLVQLSTGDLLREAVAAGTDAGKAAKTVMEAGGLVSDDIVLNILSDRLGDPDCAAGVILDGFPRTIPQAEALTGLLAAKGAKVNAAISLEVADEAMVVRISGRHTCEGCGEGYHETFKRPVVDGTCDKCGATKFRRRADDNADTVRHRLKAYHKETAPLISFYDAEGSLHTLDAMGDIDAITDALRQIIRPIVMDVRGVQSTDKQAKTTQLEETQ</sequence>
<evidence type="ECO:0000256" key="3">
    <source>
        <dbReference type="ARBA" id="ARBA00022741"/>
    </source>
</evidence>
<feature type="binding site" evidence="5">
    <location>
        <position position="162"/>
    </location>
    <ligand>
        <name>Zn(2+)</name>
        <dbReference type="ChEBI" id="CHEBI:29105"/>
        <note>structural</note>
    </ligand>
</feature>
<comment type="subcellular location">
    <subcellularLocation>
        <location evidence="5 7">Cytoplasm</location>
    </subcellularLocation>
</comment>
<evidence type="ECO:0000256" key="7">
    <source>
        <dbReference type="RuleBase" id="RU003331"/>
    </source>
</evidence>
<dbReference type="NCBIfam" id="NF001380">
    <property type="entry name" value="PRK00279.1-2"/>
    <property type="match status" value="1"/>
</dbReference>
<evidence type="ECO:0000313" key="9">
    <source>
        <dbReference type="EMBL" id="MBB5721669.1"/>
    </source>
</evidence>
<comment type="catalytic activity">
    <reaction evidence="5 7">
        <text>AMP + ATP = 2 ADP</text>
        <dbReference type="Rhea" id="RHEA:12973"/>
        <dbReference type="ChEBI" id="CHEBI:30616"/>
        <dbReference type="ChEBI" id="CHEBI:456215"/>
        <dbReference type="ChEBI" id="CHEBI:456216"/>
        <dbReference type="EC" id="2.7.4.3"/>
    </reaction>
</comment>
<comment type="similarity">
    <text evidence="5 6">Belongs to the adenylate kinase family.</text>
</comment>
<comment type="caution">
    <text evidence="5">Lacks conserved residue(s) required for the propagation of feature annotation.</text>
</comment>
<dbReference type="FunFam" id="3.40.50.300:FF:000106">
    <property type="entry name" value="Adenylate kinase mitochondrial"/>
    <property type="match status" value="1"/>
</dbReference>
<evidence type="ECO:0000256" key="6">
    <source>
        <dbReference type="RuleBase" id="RU003330"/>
    </source>
</evidence>
<dbReference type="CDD" id="cd01428">
    <property type="entry name" value="ADK"/>
    <property type="match status" value="1"/>
</dbReference>
<dbReference type="Pfam" id="PF05191">
    <property type="entry name" value="ADK_lid"/>
    <property type="match status" value="1"/>
</dbReference>
<evidence type="ECO:0000259" key="8">
    <source>
        <dbReference type="Pfam" id="PF05191"/>
    </source>
</evidence>
<feature type="binding site" evidence="5">
    <location>
        <position position="145"/>
    </location>
    <ligand>
        <name>Zn(2+)</name>
        <dbReference type="ChEBI" id="CHEBI:29105"/>
        <note>structural</note>
    </ligand>
</feature>
<dbReference type="Pfam" id="PF00406">
    <property type="entry name" value="ADK"/>
    <property type="match status" value="1"/>
</dbReference>
<dbReference type="GO" id="GO:0005524">
    <property type="term" value="F:ATP binding"/>
    <property type="evidence" value="ECO:0007669"/>
    <property type="project" value="UniProtKB-UniRule"/>
</dbReference>
<comment type="subunit">
    <text evidence="5 7">Monomer.</text>
</comment>
<comment type="domain">
    <text evidence="5">Consists of three domains, a large central CORE domain and two small peripheral domains, NMPbind and LID, which undergo movements during catalysis. The LID domain closes over the site of phosphoryl transfer upon ATP binding. Assembling and dissambling the active center during each catalytic cycle provides an effective means to prevent ATP hydrolysis. Some bacteria have evolved a zinc-coordinating structure that stabilizes the LID domain.</text>
</comment>
<keyword evidence="5 7" id="KW-0067">ATP-binding</keyword>
<keyword evidence="2 5" id="KW-0545">Nucleotide biosynthesis</keyword>
<accession>A0A7W9BJI5</accession>
<feature type="binding site" evidence="5">
    <location>
        <position position="165"/>
    </location>
    <ligand>
        <name>Zn(2+)</name>
        <dbReference type="ChEBI" id="CHEBI:29105"/>
        <note>structural</note>
    </ligand>
</feature>
<feature type="binding site" evidence="5">
    <location>
        <position position="48"/>
    </location>
    <ligand>
        <name>AMP</name>
        <dbReference type="ChEBI" id="CHEBI:456215"/>
    </ligand>
</feature>
<comment type="pathway">
    <text evidence="5">Purine metabolism; AMP biosynthesis via salvage pathway; AMP from ADP: step 1/1.</text>
</comment>
<feature type="binding site" evidence="5">
    <location>
        <begin position="22"/>
        <end position="27"/>
    </location>
    <ligand>
        <name>ATP</name>
        <dbReference type="ChEBI" id="CHEBI:30616"/>
    </ligand>
</feature>
<feature type="binding site" evidence="5">
    <location>
        <position position="173"/>
    </location>
    <ligand>
        <name>AMP</name>
        <dbReference type="ChEBI" id="CHEBI:456215"/>
    </ligand>
</feature>
<dbReference type="PROSITE" id="PS00113">
    <property type="entry name" value="ADENYLATE_KINASE"/>
    <property type="match status" value="1"/>
</dbReference>
<reference evidence="9 10" key="1">
    <citation type="submission" date="2020-08" db="EMBL/GenBank/DDBJ databases">
        <title>Genomic Encyclopedia of Type Strains, Phase IV (KMG-IV): sequencing the most valuable type-strain genomes for metagenomic binning, comparative biology and taxonomic classification.</title>
        <authorList>
            <person name="Goeker M."/>
        </authorList>
    </citation>
    <scope>NUCLEOTIDE SEQUENCE [LARGE SCALE GENOMIC DNA]</scope>
    <source>
        <strain evidence="9 10">DSM 101064</strain>
    </source>
</reference>
<feature type="binding site" evidence="5">
    <location>
        <position position="212"/>
    </location>
    <ligand>
        <name>ATP</name>
        <dbReference type="ChEBI" id="CHEBI:30616"/>
    </ligand>
</feature>
<feature type="binding site" evidence="5">
    <location>
        <position position="104"/>
    </location>
    <ligand>
        <name>AMP</name>
        <dbReference type="ChEBI" id="CHEBI:456215"/>
    </ligand>
</feature>
<feature type="binding site" evidence="5">
    <location>
        <begin position="97"/>
        <end position="100"/>
    </location>
    <ligand>
        <name>AMP</name>
        <dbReference type="ChEBI" id="CHEBI:456215"/>
    </ligand>
</feature>
<protein>
    <recommendedName>
        <fullName evidence="5 7">Adenylate kinase</fullName>
        <shortName evidence="5">AK</shortName>
        <ecNumber evidence="5 7">2.7.4.3</ecNumber>
    </recommendedName>
    <alternativeName>
        <fullName evidence="5">ATP-AMP transphosphorylase</fullName>
    </alternativeName>
    <alternativeName>
        <fullName evidence="5">ATP:AMP phosphotransferase</fullName>
    </alternativeName>
    <alternativeName>
        <fullName evidence="5">Adenylate monophosphate kinase</fullName>
    </alternativeName>
</protein>
<feature type="binding site" evidence="5">
    <location>
        <position position="142"/>
    </location>
    <ligand>
        <name>Zn(2+)</name>
        <dbReference type="ChEBI" id="CHEBI:29105"/>
        <note>structural</note>
    </ligand>
</feature>
<dbReference type="GO" id="GO:0044209">
    <property type="term" value="P:AMP salvage"/>
    <property type="evidence" value="ECO:0007669"/>
    <property type="project" value="UniProtKB-UniRule"/>
</dbReference>
<comment type="function">
    <text evidence="5">Catalyzes the reversible transfer of the terminal phosphate group between ATP and AMP. Plays an important role in cellular energy homeostasis and in adenine nucleotide metabolism.</text>
</comment>
<keyword evidence="5" id="KW-0479">Metal-binding</keyword>
<feature type="binding site" evidence="5">
    <location>
        <position position="43"/>
    </location>
    <ligand>
        <name>AMP</name>
        <dbReference type="ChEBI" id="CHEBI:456215"/>
    </ligand>
</feature>
<dbReference type="SUPFAM" id="SSF52540">
    <property type="entry name" value="P-loop containing nucleoside triphosphate hydrolases"/>
    <property type="match status" value="1"/>
</dbReference>
<dbReference type="UniPathway" id="UPA00588">
    <property type="reaction ID" value="UER00649"/>
</dbReference>
<dbReference type="PRINTS" id="PR00094">
    <property type="entry name" value="ADENYLTKNASE"/>
</dbReference>
<keyword evidence="10" id="KW-1185">Reference proteome</keyword>
<evidence type="ECO:0000256" key="2">
    <source>
        <dbReference type="ARBA" id="ARBA00022727"/>
    </source>
</evidence>
<dbReference type="HAMAP" id="MF_00235">
    <property type="entry name" value="Adenylate_kinase_Adk"/>
    <property type="match status" value="1"/>
</dbReference>
<dbReference type="RefSeq" id="WP_246414532.1">
    <property type="nucleotide sequence ID" value="NZ_JACIJM010000003.1"/>
</dbReference>
<feature type="domain" description="Adenylate kinase active site lid" evidence="8">
    <location>
        <begin position="139"/>
        <end position="175"/>
    </location>
</feature>
<dbReference type="NCBIfam" id="NF011100">
    <property type="entry name" value="PRK14527.1"/>
    <property type="match status" value="1"/>
</dbReference>
<dbReference type="InterPro" id="IPR027417">
    <property type="entry name" value="P-loop_NTPase"/>
</dbReference>
<gene>
    <name evidence="5" type="primary">adk</name>
    <name evidence="9" type="ORF">FHS72_001281</name>
</gene>
<dbReference type="Proteomes" id="UP000535415">
    <property type="component" value="Unassembled WGS sequence"/>
</dbReference>
<dbReference type="Gene3D" id="3.40.50.300">
    <property type="entry name" value="P-loop containing nucleotide triphosphate hydrolases"/>
    <property type="match status" value="1"/>
</dbReference>
<feature type="binding site" evidence="5">
    <location>
        <position position="139"/>
    </location>
    <ligand>
        <name>ATP</name>
        <dbReference type="ChEBI" id="CHEBI:30616"/>
    </ligand>
</feature>
<dbReference type="InterPro" id="IPR006259">
    <property type="entry name" value="Adenyl_kin_sub"/>
</dbReference>
<feature type="binding site" evidence="5">
    <location>
        <position position="184"/>
    </location>
    <ligand>
        <name>AMP</name>
        <dbReference type="ChEBI" id="CHEBI:456215"/>
    </ligand>
</feature>
<keyword evidence="1 5" id="KW-0808">Transferase</keyword>
<proteinExistence type="inferred from homology"/>
<keyword evidence="4 5" id="KW-0418">Kinase</keyword>
<dbReference type="NCBIfam" id="TIGR01351">
    <property type="entry name" value="adk"/>
    <property type="match status" value="1"/>
</dbReference>
<evidence type="ECO:0000256" key="4">
    <source>
        <dbReference type="ARBA" id="ARBA00022777"/>
    </source>
</evidence>
<evidence type="ECO:0000256" key="1">
    <source>
        <dbReference type="ARBA" id="ARBA00022679"/>
    </source>
</evidence>
<dbReference type="GO" id="GO:0008270">
    <property type="term" value="F:zinc ion binding"/>
    <property type="evidence" value="ECO:0007669"/>
    <property type="project" value="UniProtKB-UniRule"/>
</dbReference>
<keyword evidence="5" id="KW-0862">Zinc</keyword>
<dbReference type="InterPro" id="IPR007862">
    <property type="entry name" value="Adenylate_kinase_lid-dom"/>
</dbReference>
<evidence type="ECO:0000313" key="10">
    <source>
        <dbReference type="Proteomes" id="UP000535415"/>
    </source>
</evidence>
<keyword evidence="5" id="KW-0963">Cytoplasm</keyword>